<dbReference type="InterPro" id="IPR049799">
    <property type="entry name" value="SitI3-like"/>
</dbReference>
<protein>
    <submittedName>
        <fullName evidence="1">Uncharacterized protein</fullName>
    </submittedName>
</protein>
<dbReference type="EMBL" id="JAENHO010000006">
    <property type="protein sequence ID" value="MBL7256854.1"/>
    <property type="molecule type" value="Genomic_DNA"/>
</dbReference>
<keyword evidence="2" id="KW-1185">Reference proteome</keyword>
<dbReference type="RefSeq" id="WP_202993431.1">
    <property type="nucleotide sequence ID" value="NZ_JAENHO010000006.1"/>
</dbReference>
<dbReference type="NCBIfam" id="NF040657">
    <property type="entry name" value="immun_SitI3"/>
    <property type="match status" value="1"/>
</dbReference>
<accession>A0ABS1VQ59</accession>
<evidence type="ECO:0000313" key="1">
    <source>
        <dbReference type="EMBL" id="MBL7256854.1"/>
    </source>
</evidence>
<dbReference type="Proteomes" id="UP000598996">
    <property type="component" value="Unassembled WGS sequence"/>
</dbReference>
<comment type="caution">
    <text evidence="1">The sequence shown here is derived from an EMBL/GenBank/DDBJ whole genome shotgun (WGS) entry which is preliminary data.</text>
</comment>
<gene>
    <name evidence="1" type="ORF">JKJ07_21375</name>
</gene>
<name>A0ABS1VQ59_9ACTN</name>
<sequence>MAIEYSLTLAGDTPVEQVAERAVPEVDYRPTGTAPLLAADLNDRQGFGLTVRAGQSRYISVHGDDGWWEWEPSPYVSVGFRFAKQVEDIDWQVRNMLTVVRRVLDSGAEDAAFSFNGDNLLLTRFDGVITKHRREKWWEHYDGADQVIPG</sequence>
<proteinExistence type="predicted"/>
<evidence type="ECO:0000313" key="2">
    <source>
        <dbReference type="Proteomes" id="UP000598996"/>
    </source>
</evidence>
<reference evidence="1 2" key="1">
    <citation type="submission" date="2021-01" db="EMBL/GenBank/DDBJ databases">
        <title>Actinoplanes sp. nov. LDG1-01 isolated from lichen.</title>
        <authorList>
            <person name="Saeng-In P."/>
            <person name="Phongsopitanun W."/>
            <person name="Kanchanasin P."/>
            <person name="Yuki M."/>
            <person name="Kudo T."/>
            <person name="Ohkuma M."/>
            <person name="Tanasupawat S."/>
        </authorList>
    </citation>
    <scope>NUCLEOTIDE SEQUENCE [LARGE SCALE GENOMIC DNA]</scope>
    <source>
        <strain evidence="1 2">LDG1-01</strain>
    </source>
</reference>
<organism evidence="1 2">
    <name type="scientific">Paractinoplanes lichenicola</name>
    <dbReference type="NCBI Taxonomy" id="2802976"/>
    <lineage>
        <taxon>Bacteria</taxon>
        <taxon>Bacillati</taxon>
        <taxon>Actinomycetota</taxon>
        <taxon>Actinomycetes</taxon>
        <taxon>Micromonosporales</taxon>
        <taxon>Micromonosporaceae</taxon>
        <taxon>Paractinoplanes</taxon>
    </lineage>
</organism>